<evidence type="ECO:0000256" key="10">
    <source>
        <dbReference type="ARBA" id="ARBA00029741"/>
    </source>
</evidence>
<keyword evidence="7 12" id="KW-0479">Metal-binding</keyword>
<dbReference type="EC" id="5.3.1.8" evidence="5"/>
<feature type="domain" description="Phosphomannose isomerase type I catalytic" evidence="13">
    <location>
        <begin position="8"/>
        <end position="169"/>
    </location>
</feature>
<accession>A0AAX4JN05</accession>
<comment type="cofactor">
    <cofactor evidence="12">
        <name>Zn(2+)</name>
        <dbReference type="ChEBI" id="CHEBI:29105"/>
    </cofactor>
    <text evidence="12">Binds 1 zinc ion per subunit.</text>
</comment>
<organism evidence="14 15">
    <name type="scientific">Kwoniella dendrophila CBS 6074</name>
    <dbReference type="NCBI Taxonomy" id="1295534"/>
    <lineage>
        <taxon>Eukaryota</taxon>
        <taxon>Fungi</taxon>
        <taxon>Dikarya</taxon>
        <taxon>Basidiomycota</taxon>
        <taxon>Agaricomycotina</taxon>
        <taxon>Tremellomycetes</taxon>
        <taxon>Tremellales</taxon>
        <taxon>Cryptococcaceae</taxon>
        <taxon>Kwoniella</taxon>
    </lineage>
</organism>
<evidence type="ECO:0000313" key="15">
    <source>
        <dbReference type="Proteomes" id="UP001355207"/>
    </source>
</evidence>
<dbReference type="PANTHER" id="PTHR10309:SF0">
    <property type="entry name" value="MANNOSE-6-PHOSPHATE ISOMERASE"/>
    <property type="match status" value="1"/>
</dbReference>
<dbReference type="GO" id="GO:0004476">
    <property type="term" value="F:mannose-6-phosphate isomerase activity"/>
    <property type="evidence" value="ECO:0007669"/>
    <property type="project" value="UniProtKB-EC"/>
</dbReference>
<evidence type="ECO:0000256" key="12">
    <source>
        <dbReference type="PIRSR" id="PIRSR001480-2"/>
    </source>
</evidence>
<comment type="pathway">
    <text evidence="3">Nucleotide-sugar biosynthesis; GDP-alpha-D-mannose biosynthesis; alpha-D-mannose 1-phosphate from D-fructose 6-phosphate: step 1/2.</text>
</comment>
<dbReference type="Gene3D" id="2.60.120.10">
    <property type="entry name" value="Jelly Rolls"/>
    <property type="match status" value="2"/>
</dbReference>
<proteinExistence type="inferred from homology"/>
<dbReference type="InterPro" id="IPR016305">
    <property type="entry name" value="Mannose-6-P_Isomerase"/>
</dbReference>
<feature type="binding site" evidence="12">
    <location>
        <position position="298"/>
    </location>
    <ligand>
        <name>Zn(2+)</name>
        <dbReference type="ChEBI" id="CHEBI:29105"/>
    </ligand>
</feature>
<keyword evidence="9 14" id="KW-0413">Isomerase</keyword>
<protein>
    <recommendedName>
        <fullName evidence="6">Mannose-6-phosphate isomerase</fullName>
        <ecNumber evidence="5">5.3.1.8</ecNumber>
    </recommendedName>
    <alternativeName>
        <fullName evidence="10">Phosphohexomutase</fullName>
    </alternativeName>
    <alternativeName>
        <fullName evidence="11">Phosphomannose isomerase</fullName>
    </alternativeName>
</protein>
<feature type="binding site" evidence="12">
    <location>
        <position position="152"/>
    </location>
    <ligand>
        <name>Zn(2+)</name>
        <dbReference type="ChEBI" id="CHEBI:29105"/>
    </ligand>
</feature>
<dbReference type="Gene3D" id="1.10.441.10">
    <property type="entry name" value="Phosphomannose Isomerase, domain 2"/>
    <property type="match status" value="1"/>
</dbReference>
<dbReference type="InterPro" id="IPR046457">
    <property type="entry name" value="PMI_typeI_cat"/>
</dbReference>
<evidence type="ECO:0000256" key="3">
    <source>
        <dbReference type="ARBA" id="ARBA00004666"/>
    </source>
</evidence>
<evidence type="ECO:0000256" key="5">
    <source>
        <dbReference type="ARBA" id="ARBA00011956"/>
    </source>
</evidence>
<dbReference type="InterPro" id="IPR018050">
    <property type="entry name" value="Pmannose_isomerase-type1_CS"/>
</dbReference>
<dbReference type="EMBL" id="CP144099">
    <property type="protein sequence ID" value="WWC86801.1"/>
    <property type="molecule type" value="Genomic_DNA"/>
</dbReference>
<dbReference type="PANTHER" id="PTHR10309">
    <property type="entry name" value="MANNOSE-6-PHOSPHATE ISOMERASE"/>
    <property type="match status" value="1"/>
</dbReference>
<dbReference type="PROSITE" id="PS00965">
    <property type="entry name" value="PMI_I_1"/>
    <property type="match status" value="1"/>
</dbReference>
<evidence type="ECO:0000256" key="6">
    <source>
        <dbReference type="ARBA" id="ARBA00018236"/>
    </source>
</evidence>
<dbReference type="CDD" id="cd07011">
    <property type="entry name" value="cupin_PMI_type_I_N"/>
    <property type="match status" value="1"/>
</dbReference>
<dbReference type="RefSeq" id="XP_066073564.1">
    <property type="nucleotide sequence ID" value="XM_066217467.1"/>
</dbReference>
<dbReference type="GeneID" id="91092352"/>
<comment type="catalytic activity">
    <reaction evidence="1">
        <text>D-mannose 6-phosphate = D-fructose 6-phosphate</text>
        <dbReference type="Rhea" id="RHEA:12356"/>
        <dbReference type="ChEBI" id="CHEBI:58735"/>
        <dbReference type="ChEBI" id="CHEBI:61527"/>
        <dbReference type="EC" id="5.3.1.8"/>
    </reaction>
</comment>
<dbReference type="GO" id="GO:0008270">
    <property type="term" value="F:zinc ion binding"/>
    <property type="evidence" value="ECO:0007669"/>
    <property type="project" value="InterPro"/>
</dbReference>
<dbReference type="Proteomes" id="UP001355207">
    <property type="component" value="Chromosome 2"/>
</dbReference>
<evidence type="ECO:0000256" key="9">
    <source>
        <dbReference type="ARBA" id="ARBA00023235"/>
    </source>
</evidence>
<evidence type="ECO:0000256" key="11">
    <source>
        <dbReference type="ARBA" id="ARBA00030762"/>
    </source>
</evidence>
<dbReference type="GO" id="GO:0005975">
    <property type="term" value="P:carbohydrate metabolic process"/>
    <property type="evidence" value="ECO:0007669"/>
    <property type="project" value="InterPro"/>
</dbReference>
<evidence type="ECO:0000256" key="1">
    <source>
        <dbReference type="ARBA" id="ARBA00000757"/>
    </source>
</evidence>
<dbReference type="Pfam" id="PF20511">
    <property type="entry name" value="PMI_typeI_cat"/>
    <property type="match status" value="1"/>
</dbReference>
<reference evidence="14 15" key="1">
    <citation type="submission" date="2024-01" db="EMBL/GenBank/DDBJ databases">
        <title>Comparative genomics of Cryptococcus and Kwoniella reveals pathogenesis evolution and contrasting modes of karyotype evolution via chromosome fusion or intercentromeric recombination.</title>
        <authorList>
            <person name="Coelho M.A."/>
            <person name="David-Palma M."/>
            <person name="Shea T."/>
            <person name="Bowers K."/>
            <person name="McGinley-Smith S."/>
            <person name="Mohammad A.W."/>
            <person name="Gnirke A."/>
            <person name="Yurkov A.M."/>
            <person name="Nowrousian M."/>
            <person name="Sun S."/>
            <person name="Cuomo C.A."/>
            <person name="Heitman J."/>
        </authorList>
    </citation>
    <scope>NUCLEOTIDE SEQUENCE [LARGE SCALE GENOMIC DNA]</scope>
    <source>
        <strain evidence="14 15">CBS 6074</strain>
    </source>
</reference>
<evidence type="ECO:0000256" key="2">
    <source>
        <dbReference type="ARBA" id="ARBA00002564"/>
    </source>
</evidence>
<gene>
    <name evidence="14" type="ORF">L201_001680</name>
</gene>
<name>A0AAX4JN05_9TREE</name>
<evidence type="ECO:0000313" key="14">
    <source>
        <dbReference type="EMBL" id="WWC86801.1"/>
    </source>
</evidence>
<keyword evidence="8 12" id="KW-0862">Zinc</keyword>
<dbReference type="AlphaFoldDB" id="A0AAX4JN05"/>
<dbReference type="InterPro" id="IPR011051">
    <property type="entry name" value="RmlC_Cupin_sf"/>
</dbReference>
<dbReference type="PIRSF" id="PIRSF001480">
    <property type="entry name" value="Mannose-6-phosphate_isomerase"/>
    <property type="match status" value="1"/>
</dbReference>
<evidence type="ECO:0000256" key="4">
    <source>
        <dbReference type="ARBA" id="ARBA00010772"/>
    </source>
</evidence>
<evidence type="ECO:0000256" key="7">
    <source>
        <dbReference type="ARBA" id="ARBA00022723"/>
    </source>
</evidence>
<feature type="binding site" evidence="12">
    <location>
        <position position="127"/>
    </location>
    <ligand>
        <name>Zn(2+)</name>
        <dbReference type="ChEBI" id="CHEBI:29105"/>
    </ligand>
</feature>
<sequence length="461" mass="51550">MSHQSGLTRLIVHPNDYPWGKVGNDSLAGRLTKNACEPEFEFKPDQPYAELWMGTHPTNPAYLYSDKEKLLSKYLESNPDLLGSSDTKFGSPFTGKKGSGTEDQTKGHVPFLFKVLTCKQALPLQIHPNKDLAKLLHEQDPEKYPDVNHKPEIAVCLGSSFLGFASFRPYEQIKSFLNSIPEIKSLNSEIQNNIQTFTKESTGDNLRSLWESFLQLSDNEQFVKDFCKRVIEQGSQEAFKDFKGEGFSDKEKENLLKAVKSSNENYPGDGGLFSTLFFLNLVELKKGEGMYVGADGPHAWLEGEIVELMAISDNVLNVGFTPDEDKDDPSLVGKTVTCQSKTPKELILNSNKFSKSNKGNTVVYQVPFEEFSILNIKNDDSLKSFDGPAIALVLNGQWEISQSSTKKSEEDKVENAEEGYCYFIGAGTETTWKNVSKNKDEAEIWIAFYDADANKSEVGEK</sequence>
<dbReference type="GO" id="GO:0005829">
    <property type="term" value="C:cytosol"/>
    <property type="evidence" value="ECO:0007669"/>
    <property type="project" value="TreeGrafter"/>
</dbReference>
<dbReference type="SUPFAM" id="SSF51182">
    <property type="entry name" value="RmlC-like cupins"/>
    <property type="match status" value="1"/>
</dbReference>
<keyword evidence="15" id="KW-1185">Reference proteome</keyword>
<feature type="binding site" evidence="12">
    <location>
        <position position="125"/>
    </location>
    <ligand>
        <name>Zn(2+)</name>
        <dbReference type="ChEBI" id="CHEBI:29105"/>
    </ligand>
</feature>
<dbReference type="NCBIfam" id="TIGR00218">
    <property type="entry name" value="manA"/>
    <property type="match status" value="1"/>
</dbReference>
<comment type="similarity">
    <text evidence="4">Belongs to the mannose-6-phosphate isomerase type 1 family.</text>
</comment>
<dbReference type="InterPro" id="IPR014710">
    <property type="entry name" value="RmlC-like_jellyroll"/>
</dbReference>
<evidence type="ECO:0000256" key="8">
    <source>
        <dbReference type="ARBA" id="ARBA00022833"/>
    </source>
</evidence>
<dbReference type="InterPro" id="IPR001250">
    <property type="entry name" value="Man6P_Isoase-1"/>
</dbReference>
<evidence type="ECO:0000259" key="13">
    <source>
        <dbReference type="Pfam" id="PF20511"/>
    </source>
</evidence>
<dbReference type="PRINTS" id="PR00714">
    <property type="entry name" value="MAN6PISMRASE"/>
</dbReference>
<dbReference type="GO" id="GO:0009298">
    <property type="term" value="P:GDP-mannose biosynthetic process"/>
    <property type="evidence" value="ECO:0007669"/>
    <property type="project" value="InterPro"/>
</dbReference>
<comment type="function">
    <text evidence="2">Involved in the synthesis of the GDP-mannose and dolichol-phosphate-mannose required for a number of critical mannosyl transfer reactions.</text>
</comment>